<sequence length="131" mass="15376">MDQLSLFEVDSNLESTNAAPTSFENKKGIAVEYPQYLVDTRRTDERISGLTFVEMEGLNWYVENETEIRASEAAEYLIAECKTPKIYYSTDKLKIYPYVCMYMEYLRKKNIVVLIASRGTYERIYKNIKFC</sequence>
<evidence type="ECO:0000313" key="2">
    <source>
        <dbReference type="Proteomes" id="UP000035904"/>
    </source>
</evidence>
<evidence type="ECO:0008006" key="3">
    <source>
        <dbReference type="Google" id="ProtNLM"/>
    </source>
</evidence>
<organism evidence="1 2">
    <name type="scientific">Bacillus anthracis</name>
    <name type="common">anthrax bacterium</name>
    <dbReference type="NCBI Taxonomy" id="1392"/>
    <lineage>
        <taxon>Bacteria</taxon>
        <taxon>Bacillati</taxon>
        <taxon>Bacillota</taxon>
        <taxon>Bacilli</taxon>
        <taxon>Bacillales</taxon>
        <taxon>Bacillaceae</taxon>
        <taxon>Bacillus</taxon>
        <taxon>Bacillus cereus group</taxon>
    </lineage>
</organism>
<gene>
    <name evidence="1" type="ORF">ABW01_13690</name>
</gene>
<dbReference type="RefSeq" id="WP_016121728.1">
    <property type="nucleotide sequence ID" value="NZ_JBCNIA010000063.1"/>
</dbReference>
<reference evidence="1 2" key="1">
    <citation type="submission" date="2015-05" db="EMBL/GenBank/DDBJ databases">
        <title>Whole genome sequence and identification of bacterial endophytes from Costus igneus.</title>
        <authorList>
            <person name="Lee Y.P."/>
            <person name="Gan H.M."/>
            <person name="Eng W."/>
            <person name="Wheatley M.S."/>
            <person name="Caraballo A."/>
            <person name="Polter S."/>
            <person name="Savka M.A."/>
            <person name="Hudson A.O."/>
        </authorList>
    </citation>
    <scope>NUCLEOTIDE SEQUENCE [LARGE SCALE GENOMIC DNA]</scope>
    <source>
        <strain evidence="1 2">RIT375</strain>
    </source>
</reference>
<name>A0A0J1KP15_BACAN</name>
<accession>A0A0J1KP15</accession>
<protein>
    <recommendedName>
        <fullName evidence="3">DUF3895 domain-containing protein</fullName>
    </recommendedName>
</protein>
<dbReference type="PATRIC" id="fig|1392.242.peg.5778"/>
<dbReference type="Proteomes" id="UP000035904">
    <property type="component" value="Unassembled WGS sequence"/>
</dbReference>
<dbReference type="AlphaFoldDB" id="A0A0J1KP15"/>
<comment type="caution">
    <text evidence="1">The sequence shown here is derived from an EMBL/GenBank/DDBJ whole genome shotgun (WGS) entry which is preliminary data.</text>
</comment>
<dbReference type="EMBL" id="LDPG01000007">
    <property type="protein sequence ID" value="KLV18420.1"/>
    <property type="molecule type" value="Genomic_DNA"/>
</dbReference>
<evidence type="ECO:0000313" key="1">
    <source>
        <dbReference type="EMBL" id="KLV18420.1"/>
    </source>
</evidence>
<proteinExistence type="predicted"/>